<keyword evidence="5" id="KW-1185">Reference proteome</keyword>
<accession>A0ABT7SWG6</accession>
<protein>
    <submittedName>
        <fullName evidence="4">Efflux RND transporter periplasmic adaptor subunit</fullName>
    </submittedName>
</protein>
<sequence>MLLVSTDLLARQMPPADVEVYEINVRAMAPTIALKGEVASLQDAVLSAEVEGLLEDILLVGAVVKKGQVIAQLNRDRMSWQMQRAEAELASLRADLAFRRSEVERFTVLASQDNASKTQLQRELANTQMLEQQIVLAQVNLNEAQRLLADTAIKAPFDGVLAARHAQVGELIRVGDPLVRLVNTEIKDIVLPTPIQYQSFISVGTPLLVEYRGKTLNLPIRHVVPIGDPNSRMIEVRIDANKTPLLVGDAVTVSVPKAHSSDEPAVPRDALIIRGAQTFVYRVSADQQAEQVLVKVRFADGDWIVVDGPINAGDRIIVRGAERLQPNAKVNVKNP</sequence>
<dbReference type="Gene3D" id="2.40.420.20">
    <property type="match status" value="1"/>
</dbReference>
<evidence type="ECO:0000259" key="3">
    <source>
        <dbReference type="Pfam" id="PF25973"/>
    </source>
</evidence>
<dbReference type="Proteomes" id="UP001234343">
    <property type="component" value="Unassembled WGS sequence"/>
</dbReference>
<organism evidence="4 5">
    <name type="scientific">Alteromonas arenosi</name>
    <dbReference type="NCBI Taxonomy" id="3055817"/>
    <lineage>
        <taxon>Bacteria</taxon>
        <taxon>Pseudomonadati</taxon>
        <taxon>Pseudomonadota</taxon>
        <taxon>Gammaproteobacteria</taxon>
        <taxon>Alteromonadales</taxon>
        <taxon>Alteromonadaceae</taxon>
        <taxon>Alteromonas/Salinimonas group</taxon>
        <taxon>Alteromonas</taxon>
    </lineage>
</organism>
<feature type="domain" description="CzcB-like barrel-sandwich hybrid" evidence="3">
    <location>
        <begin position="45"/>
        <end position="179"/>
    </location>
</feature>
<feature type="coiled-coil region" evidence="2">
    <location>
        <begin position="70"/>
        <end position="102"/>
    </location>
</feature>
<dbReference type="PANTHER" id="PTHR30469:SF15">
    <property type="entry name" value="HLYD FAMILY OF SECRETION PROTEINS"/>
    <property type="match status" value="1"/>
</dbReference>
<dbReference type="EMBL" id="JAUCBP010000007">
    <property type="protein sequence ID" value="MDM7860533.1"/>
    <property type="molecule type" value="Genomic_DNA"/>
</dbReference>
<evidence type="ECO:0000256" key="2">
    <source>
        <dbReference type="SAM" id="Coils"/>
    </source>
</evidence>
<dbReference type="InterPro" id="IPR006143">
    <property type="entry name" value="RND_pump_MFP"/>
</dbReference>
<evidence type="ECO:0000256" key="1">
    <source>
        <dbReference type="ARBA" id="ARBA00009477"/>
    </source>
</evidence>
<evidence type="ECO:0000313" key="4">
    <source>
        <dbReference type="EMBL" id="MDM7860533.1"/>
    </source>
</evidence>
<dbReference type="SUPFAM" id="SSF111369">
    <property type="entry name" value="HlyD-like secretion proteins"/>
    <property type="match status" value="1"/>
</dbReference>
<dbReference type="RefSeq" id="WP_289364829.1">
    <property type="nucleotide sequence ID" value="NZ_JAUCBP010000007.1"/>
</dbReference>
<dbReference type="InterPro" id="IPR058647">
    <property type="entry name" value="BSH_CzcB-like"/>
</dbReference>
<dbReference type="Pfam" id="PF25973">
    <property type="entry name" value="BSH_CzcB"/>
    <property type="match status" value="1"/>
</dbReference>
<comment type="caution">
    <text evidence="4">The sequence shown here is derived from an EMBL/GenBank/DDBJ whole genome shotgun (WGS) entry which is preliminary data.</text>
</comment>
<evidence type="ECO:0000313" key="5">
    <source>
        <dbReference type="Proteomes" id="UP001234343"/>
    </source>
</evidence>
<name>A0ABT7SWG6_9ALTE</name>
<dbReference type="NCBIfam" id="TIGR01730">
    <property type="entry name" value="RND_mfp"/>
    <property type="match status" value="1"/>
</dbReference>
<dbReference type="Gene3D" id="2.40.50.100">
    <property type="match status" value="1"/>
</dbReference>
<dbReference type="PANTHER" id="PTHR30469">
    <property type="entry name" value="MULTIDRUG RESISTANCE PROTEIN MDTA"/>
    <property type="match status" value="1"/>
</dbReference>
<keyword evidence="2" id="KW-0175">Coiled coil</keyword>
<comment type="similarity">
    <text evidence="1">Belongs to the membrane fusion protein (MFP) (TC 8.A.1) family.</text>
</comment>
<gene>
    <name evidence="4" type="ORF">QTP81_07990</name>
</gene>
<proteinExistence type="inferred from homology"/>
<reference evidence="4 5" key="1">
    <citation type="submission" date="2023-06" db="EMBL/GenBank/DDBJ databases">
        <title>Alteromonas sp. ASW11-36 isolated from intertidal sand.</title>
        <authorList>
            <person name="Li Y."/>
        </authorList>
    </citation>
    <scope>NUCLEOTIDE SEQUENCE [LARGE SCALE GENOMIC DNA]</scope>
    <source>
        <strain evidence="4 5">ASW11-36</strain>
    </source>
</reference>